<keyword evidence="5 7" id="KW-0472">Membrane</keyword>
<feature type="transmembrane region" description="Helical" evidence="7">
    <location>
        <begin position="84"/>
        <end position="110"/>
    </location>
</feature>
<evidence type="ECO:0000256" key="2">
    <source>
        <dbReference type="ARBA" id="ARBA00022475"/>
    </source>
</evidence>
<dbReference type="PANTHER" id="PTHR30509:SF27">
    <property type="entry name" value="UPF0421 PROTEIN YGAE"/>
    <property type="match status" value="1"/>
</dbReference>
<organism evidence="8 9">
    <name type="scientific">Anoxybacteroides tepidamans</name>
    <dbReference type="NCBI Taxonomy" id="265948"/>
    <lineage>
        <taxon>Bacteria</taxon>
        <taxon>Bacillati</taxon>
        <taxon>Bacillota</taxon>
        <taxon>Bacilli</taxon>
        <taxon>Bacillales</taxon>
        <taxon>Anoxybacillaceae</taxon>
        <taxon>Anoxybacteroides</taxon>
    </lineage>
</organism>
<comment type="subcellular location">
    <subcellularLocation>
        <location evidence="1">Cell membrane</location>
        <topology evidence="1">Multi-pass membrane protein</topology>
    </subcellularLocation>
</comment>
<dbReference type="EMBL" id="JACHEP010000029">
    <property type="protein sequence ID" value="MBB5326153.1"/>
    <property type="molecule type" value="Genomic_DNA"/>
</dbReference>
<proteinExistence type="predicted"/>
<keyword evidence="9" id="KW-1185">Reference proteome</keyword>
<dbReference type="PANTHER" id="PTHR30509">
    <property type="entry name" value="P-HYDROXYBENZOIC ACID EFFLUX PUMP SUBUNIT-RELATED"/>
    <property type="match status" value="1"/>
</dbReference>
<keyword evidence="2" id="KW-1003">Cell membrane</keyword>
<evidence type="ECO:0000313" key="9">
    <source>
        <dbReference type="Proteomes" id="UP000520011"/>
    </source>
</evidence>
<accession>A0A7W8IT20</accession>
<feature type="transmembrane region" description="Helical" evidence="7">
    <location>
        <begin position="55"/>
        <end position="72"/>
    </location>
</feature>
<comment type="caution">
    <text evidence="8">The sequence shown here is derived from an EMBL/GenBank/DDBJ whole genome shotgun (WGS) entry which is preliminary data.</text>
</comment>
<keyword evidence="6" id="KW-0175">Coiled coil</keyword>
<dbReference type="Pfam" id="PF06081">
    <property type="entry name" value="ArAE_1"/>
    <property type="match status" value="1"/>
</dbReference>
<evidence type="ECO:0000256" key="6">
    <source>
        <dbReference type="SAM" id="Coils"/>
    </source>
</evidence>
<dbReference type="InterPro" id="IPR010343">
    <property type="entry name" value="ArAE_1"/>
</dbReference>
<sequence>MKLGARIFKTGIAVTLALLLANIMNFPSPVFAGISAVFAMQPTIYRSYLSLVEQVQANIIGAIFAIISVLLFGHNPFVIGLTAILVIALCLQLRLESTISVALVTVIAIMEYTETNFIQFAVVRFSTIMLGVLAAFIVNLIFLPPKYEKKLYHSITENTEAILKWIRMNIRHASEHHMLKEDIEKLKEKMIKLDQLYLLYKEERIYLQKNRYQRSRKLVLYRQMISATNRALDTLKVLHRLENELYHMPPEFQQTVRSQLDYLLHYHEQILLKFIGKAKFQQESEIASKAFYEKKRLVEAFYEYNEQGNEYHLFLLIGTIIAYGEQLEHLDKLIESFQQYHKDEESLGISGRET</sequence>
<evidence type="ECO:0000256" key="1">
    <source>
        <dbReference type="ARBA" id="ARBA00004651"/>
    </source>
</evidence>
<evidence type="ECO:0000256" key="3">
    <source>
        <dbReference type="ARBA" id="ARBA00022692"/>
    </source>
</evidence>
<reference evidence="8 9" key="1">
    <citation type="submission" date="2020-08" db="EMBL/GenBank/DDBJ databases">
        <title>Genomic Encyclopedia of Type Strains, Phase IV (KMG-IV): sequencing the most valuable type-strain genomes for metagenomic binning, comparative biology and taxonomic classification.</title>
        <authorList>
            <person name="Goeker M."/>
        </authorList>
    </citation>
    <scope>NUCLEOTIDE SEQUENCE [LARGE SCALE GENOMIC DNA]</scope>
    <source>
        <strain evidence="8 9">DSM 16325</strain>
    </source>
</reference>
<evidence type="ECO:0000313" key="8">
    <source>
        <dbReference type="EMBL" id="MBB5326153.1"/>
    </source>
</evidence>
<dbReference type="RefSeq" id="WP_183256293.1">
    <property type="nucleotide sequence ID" value="NZ_JACHEP010000029.1"/>
</dbReference>
<protein>
    <submittedName>
        <fullName evidence="8">Uncharacterized membrane protein YgaE (UPF0421/DUF939 family)</fullName>
    </submittedName>
</protein>
<gene>
    <name evidence="8" type="ORF">HNQ34_003272</name>
</gene>
<feature type="coiled-coil region" evidence="6">
    <location>
        <begin position="176"/>
        <end position="203"/>
    </location>
</feature>
<dbReference type="Proteomes" id="UP000520011">
    <property type="component" value="Unassembled WGS sequence"/>
</dbReference>
<name>A0A7W8IT20_9BACL</name>
<dbReference type="GO" id="GO:0005886">
    <property type="term" value="C:plasma membrane"/>
    <property type="evidence" value="ECO:0007669"/>
    <property type="project" value="UniProtKB-SubCell"/>
</dbReference>
<feature type="transmembrane region" description="Helical" evidence="7">
    <location>
        <begin position="122"/>
        <end position="143"/>
    </location>
</feature>
<dbReference type="AlphaFoldDB" id="A0A7W8IT20"/>
<keyword evidence="4 7" id="KW-1133">Transmembrane helix</keyword>
<evidence type="ECO:0000256" key="5">
    <source>
        <dbReference type="ARBA" id="ARBA00023136"/>
    </source>
</evidence>
<keyword evidence="3 7" id="KW-0812">Transmembrane</keyword>
<evidence type="ECO:0000256" key="4">
    <source>
        <dbReference type="ARBA" id="ARBA00022989"/>
    </source>
</evidence>
<evidence type="ECO:0000256" key="7">
    <source>
        <dbReference type="SAM" id="Phobius"/>
    </source>
</evidence>